<dbReference type="EMBL" id="FWZT01000024">
    <property type="protein sequence ID" value="SMF68912.1"/>
    <property type="molecule type" value="Genomic_DNA"/>
</dbReference>
<dbReference type="Proteomes" id="UP000192907">
    <property type="component" value="Unassembled WGS sequence"/>
</dbReference>
<evidence type="ECO:0000259" key="1">
    <source>
        <dbReference type="Pfam" id="PF21926"/>
    </source>
</evidence>
<keyword evidence="3" id="KW-1185">Reference proteome</keyword>
<reference evidence="3" key="1">
    <citation type="submission" date="2017-04" db="EMBL/GenBank/DDBJ databases">
        <authorList>
            <person name="Varghese N."/>
            <person name="Submissions S."/>
        </authorList>
    </citation>
    <scope>NUCLEOTIDE SEQUENCE [LARGE SCALE GENOMIC DNA]</scope>
    <source>
        <strain evidence="3">RKEM611</strain>
    </source>
</reference>
<gene>
    <name evidence="2" type="ORF">SAMN06296036_12476</name>
</gene>
<dbReference type="AlphaFoldDB" id="A0A1Y6CJL0"/>
<dbReference type="InterPro" id="IPR016181">
    <property type="entry name" value="Acyl_CoA_acyltransferase"/>
</dbReference>
<accession>A0A1Y6CJL0</accession>
<protein>
    <submittedName>
        <fullName evidence="2">Acetyltransferase (GNAT) domain-containing protein</fullName>
    </submittedName>
</protein>
<name>A0A1Y6CJL0_9BACT</name>
<organism evidence="2 3">
    <name type="scientific">Pseudobacteriovorax antillogorgiicola</name>
    <dbReference type="NCBI Taxonomy" id="1513793"/>
    <lineage>
        <taxon>Bacteria</taxon>
        <taxon>Pseudomonadati</taxon>
        <taxon>Bdellovibrionota</taxon>
        <taxon>Oligoflexia</taxon>
        <taxon>Oligoflexales</taxon>
        <taxon>Pseudobacteriovoracaceae</taxon>
        <taxon>Pseudobacteriovorax</taxon>
    </lineage>
</organism>
<evidence type="ECO:0000313" key="3">
    <source>
        <dbReference type="Proteomes" id="UP000192907"/>
    </source>
</evidence>
<evidence type="ECO:0000313" key="2">
    <source>
        <dbReference type="EMBL" id="SMF68912.1"/>
    </source>
</evidence>
<feature type="domain" description="N-acyl amino acid synthase FeeM catalytic core" evidence="1">
    <location>
        <begin position="162"/>
        <end position="295"/>
    </location>
</feature>
<dbReference type="OrthoDB" id="9787072at2"/>
<dbReference type="SUPFAM" id="SSF55729">
    <property type="entry name" value="Acyl-CoA N-acyltransferases (Nat)"/>
    <property type="match status" value="1"/>
</dbReference>
<keyword evidence="2" id="KW-0808">Transferase</keyword>
<sequence length="388" mass="45131">MAKKQDTSSLACLGLYQWPPQSPQPKLTPKLDAKVDVCDSTEMILCRFWLDRASYNLLHLRTIEDSFTWDLGEIYNIQFLVQKGIWTKVTVRVAYTNKRTKRIGLRILNCHGMFKHHIGQLLFEYNDRWTPKQLYKLQFPVSSIKDAVVFKTVSSSQEYDAVVNLRTKAYALEGKIPNVDDQPQAMGDEFDERSIIVIAKHGTRVVASLRLIITQANEPFEHEHSLVIPRYFPKKQDIIEITRVCTHPDYRAGDLLEGLFQYSSYLAMAHSRDWIIGSSTDQLLSLYEKLGFQTVPVFFEHRDFKGQKHTLFFANKHDIIFGRQVNPVVWTLMYQEIYEFAKQMGFLGPALPIDELRIKVYQAVGKIVRWVRNQQKQRLMAKFSMNEG</sequence>
<proteinExistence type="predicted"/>
<dbReference type="GO" id="GO:0016740">
    <property type="term" value="F:transferase activity"/>
    <property type="evidence" value="ECO:0007669"/>
    <property type="project" value="UniProtKB-KW"/>
</dbReference>
<dbReference type="InterPro" id="IPR054597">
    <property type="entry name" value="FeeM_cat"/>
</dbReference>
<dbReference type="Pfam" id="PF21926">
    <property type="entry name" value="FeeM"/>
    <property type="match status" value="1"/>
</dbReference>
<dbReference type="Gene3D" id="3.40.630.30">
    <property type="match status" value="1"/>
</dbReference>
<dbReference type="RefSeq" id="WP_132323923.1">
    <property type="nucleotide sequence ID" value="NZ_FWZT01000024.1"/>
</dbReference>